<dbReference type="GO" id="GO:0015074">
    <property type="term" value="P:DNA integration"/>
    <property type="evidence" value="ECO:0007669"/>
    <property type="project" value="UniProtKB-KW"/>
</dbReference>
<dbReference type="InterPro" id="IPR010998">
    <property type="entry name" value="Integrase_recombinase_N"/>
</dbReference>
<dbReference type="InterPro" id="IPR044068">
    <property type="entry name" value="CB"/>
</dbReference>
<dbReference type="InterPro" id="IPR013762">
    <property type="entry name" value="Integrase-like_cat_sf"/>
</dbReference>
<dbReference type="PANTHER" id="PTHR30349:SF64">
    <property type="entry name" value="PROPHAGE INTEGRASE INTD-RELATED"/>
    <property type="match status" value="1"/>
</dbReference>
<keyword evidence="5" id="KW-0229">DNA integration</keyword>
<comment type="similarity">
    <text evidence="1">Belongs to the 'phage' integrase family.</text>
</comment>
<dbReference type="SUPFAM" id="SSF56349">
    <property type="entry name" value="DNA breaking-rejoining enzymes"/>
    <property type="match status" value="1"/>
</dbReference>
<evidence type="ECO:0000259" key="11">
    <source>
        <dbReference type="PROSITE" id="PS51900"/>
    </source>
</evidence>
<dbReference type="GO" id="GO:0044826">
    <property type="term" value="P:viral genome integration into host DNA"/>
    <property type="evidence" value="ECO:0007669"/>
    <property type="project" value="UniProtKB-KW"/>
</dbReference>
<evidence type="ECO:0000256" key="4">
    <source>
        <dbReference type="ARBA" id="ARBA00022801"/>
    </source>
</evidence>
<evidence type="ECO:0000256" key="2">
    <source>
        <dbReference type="ARBA" id="ARBA00016082"/>
    </source>
</evidence>
<evidence type="ECO:0000259" key="10">
    <source>
        <dbReference type="PROSITE" id="PS51898"/>
    </source>
</evidence>
<dbReference type="GO" id="GO:0003677">
    <property type="term" value="F:DNA binding"/>
    <property type="evidence" value="ECO:0007669"/>
    <property type="project" value="UniProtKB-UniRule"/>
</dbReference>
<keyword evidence="8" id="KW-1179">Viral genome integration</keyword>
<feature type="domain" description="Core-binding (CB)" evidence="11">
    <location>
        <begin position="68"/>
        <end position="146"/>
    </location>
</feature>
<dbReference type="InterPro" id="IPR050090">
    <property type="entry name" value="Tyrosine_recombinase_XerCD"/>
</dbReference>
<dbReference type="Gene3D" id="1.10.150.130">
    <property type="match status" value="1"/>
</dbReference>
<organism evidence="12">
    <name type="scientific">Myoviridae sp. ctWPU11</name>
    <dbReference type="NCBI Taxonomy" id="2825118"/>
    <lineage>
        <taxon>Viruses</taxon>
        <taxon>Duplodnaviria</taxon>
        <taxon>Heunggongvirae</taxon>
        <taxon>Uroviricota</taxon>
        <taxon>Caudoviricetes</taxon>
    </lineage>
</organism>
<feature type="domain" description="Tyr recombinase" evidence="10">
    <location>
        <begin position="167"/>
        <end position="344"/>
    </location>
</feature>
<keyword evidence="3" id="KW-0808">Transferase</keyword>
<keyword evidence="8" id="KW-1160">Virus entry into host cell</keyword>
<dbReference type="EMBL" id="BK016053">
    <property type="protein sequence ID" value="DAF91401.1"/>
    <property type="molecule type" value="Genomic_DNA"/>
</dbReference>
<dbReference type="InterPro" id="IPR002104">
    <property type="entry name" value="Integrase_catalytic"/>
</dbReference>
<accession>A0A8S5UA90</accession>
<name>A0A8S5UA90_9CAUD</name>
<dbReference type="PROSITE" id="PS51898">
    <property type="entry name" value="TYR_RECOMBINASE"/>
    <property type="match status" value="1"/>
</dbReference>
<sequence length="351" mass="40423">MPVIFLPYKKKPWICKFREPWSGRPRVRSFHSEQEALDFERVQRLIFEREKALVRRARYKGRQPEKTLTVAELLSAYIEARQSLSTRTTAIQHLRSFADIYGHRKAHCISVDDVLAWMEIMRQRGAGASTVSRRAAILKGAWAWACRSRHLNSNALSVLRIPTVRSQRIDPPTLQEARRLYAVAAEHVQRVIALGMGMGPRIGPSELFRLRWLDVDLDSRLIRMPNARKGAEFEARSIPVRDDLLPLLRRWQQADAAAGVEFVIHYRGRPVLSISRAWHNALRRAGIGRRLRPYDLRHAFASHALDHGADRKCVAEVMGHKNEGMLLQIYQHTLLRQRRRAVNAGPGLRVK</sequence>
<protein>
    <recommendedName>
        <fullName evidence="2">Integrase</fullName>
    </recommendedName>
</protein>
<evidence type="ECO:0000256" key="3">
    <source>
        <dbReference type="ARBA" id="ARBA00022679"/>
    </source>
</evidence>
<evidence type="ECO:0000313" key="12">
    <source>
        <dbReference type="EMBL" id="DAF91401.1"/>
    </source>
</evidence>
<keyword evidence="4" id="KW-0378">Hydrolase</keyword>
<evidence type="ECO:0000256" key="5">
    <source>
        <dbReference type="ARBA" id="ARBA00022908"/>
    </source>
</evidence>
<dbReference type="GO" id="GO:0016740">
    <property type="term" value="F:transferase activity"/>
    <property type="evidence" value="ECO:0007669"/>
    <property type="project" value="UniProtKB-KW"/>
</dbReference>
<evidence type="ECO:0000256" key="1">
    <source>
        <dbReference type="ARBA" id="ARBA00008857"/>
    </source>
</evidence>
<dbReference type="PROSITE" id="PS51900">
    <property type="entry name" value="CB"/>
    <property type="match status" value="1"/>
</dbReference>
<keyword evidence="7" id="KW-0233">DNA recombination</keyword>
<keyword evidence="6 9" id="KW-0238">DNA-binding</keyword>
<dbReference type="GO" id="GO:0075713">
    <property type="term" value="P:establishment of integrated proviral latency"/>
    <property type="evidence" value="ECO:0007669"/>
    <property type="project" value="UniProtKB-KW"/>
</dbReference>
<dbReference type="Gene3D" id="1.10.443.10">
    <property type="entry name" value="Intergrase catalytic core"/>
    <property type="match status" value="1"/>
</dbReference>
<dbReference type="PANTHER" id="PTHR30349">
    <property type="entry name" value="PHAGE INTEGRASE-RELATED"/>
    <property type="match status" value="1"/>
</dbReference>
<proteinExistence type="inferred from homology"/>
<evidence type="ECO:0000256" key="8">
    <source>
        <dbReference type="ARBA" id="ARBA00023195"/>
    </source>
</evidence>
<dbReference type="Pfam" id="PF00589">
    <property type="entry name" value="Phage_integrase"/>
    <property type="match status" value="1"/>
</dbReference>
<evidence type="ECO:0000256" key="7">
    <source>
        <dbReference type="ARBA" id="ARBA00023172"/>
    </source>
</evidence>
<evidence type="ECO:0000256" key="9">
    <source>
        <dbReference type="PROSITE-ProRule" id="PRU01248"/>
    </source>
</evidence>
<reference evidence="12" key="1">
    <citation type="journal article" date="2021" name="Proc. Natl. Acad. Sci. U.S.A.">
        <title>A Catalog of Tens of Thousands of Viruses from Human Metagenomes Reveals Hidden Associations with Chronic Diseases.</title>
        <authorList>
            <person name="Tisza M.J."/>
            <person name="Buck C.B."/>
        </authorList>
    </citation>
    <scope>NUCLEOTIDE SEQUENCE</scope>
    <source>
        <strain evidence="12">CtWPU11</strain>
    </source>
</reference>
<dbReference type="GO" id="GO:0006310">
    <property type="term" value="P:DNA recombination"/>
    <property type="evidence" value="ECO:0007669"/>
    <property type="project" value="UniProtKB-KW"/>
</dbReference>
<evidence type="ECO:0000256" key="6">
    <source>
        <dbReference type="ARBA" id="ARBA00023125"/>
    </source>
</evidence>
<dbReference type="CDD" id="cd00796">
    <property type="entry name" value="INT_Rci_Hp1_C"/>
    <property type="match status" value="1"/>
</dbReference>
<dbReference type="GO" id="GO:0016787">
    <property type="term" value="F:hydrolase activity"/>
    <property type="evidence" value="ECO:0007669"/>
    <property type="project" value="UniProtKB-KW"/>
</dbReference>
<dbReference type="InterPro" id="IPR011010">
    <property type="entry name" value="DNA_brk_join_enz"/>
</dbReference>